<feature type="domain" description="Carrier" evidence="3">
    <location>
        <begin position="698"/>
        <end position="773"/>
    </location>
</feature>
<dbReference type="PANTHER" id="PTHR45527:SF1">
    <property type="entry name" value="FATTY ACID SYNTHASE"/>
    <property type="match status" value="1"/>
</dbReference>
<dbReference type="SUPFAM" id="SSF56601">
    <property type="entry name" value="beta-lactamase/transpeptidase-like"/>
    <property type="match status" value="1"/>
</dbReference>
<keyword evidence="2" id="KW-0597">Phosphoprotein</keyword>
<dbReference type="AlphaFoldDB" id="A0A1H0QTI1"/>
<dbReference type="OrthoDB" id="2472181at2"/>
<dbReference type="SUPFAM" id="SSF47336">
    <property type="entry name" value="ACP-like"/>
    <property type="match status" value="1"/>
</dbReference>
<dbReference type="PROSITE" id="PS00012">
    <property type="entry name" value="PHOSPHOPANTETHEINE"/>
    <property type="match status" value="1"/>
</dbReference>
<protein>
    <submittedName>
        <fullName evidence="4">Amino acid adenylation domain-containing protein</fullName>
    </submittedName>
</protein>
<dbReference type="InterPro" id="IPR000873">
    <property type="entry name" value="AMP-dep_synth/lig_dom"/>
</dbReference>
<reference evidence="5" key="1">
    <citation type="submission" date="2016-10" db="EMBL/GenBank/DDBJ databases">
        <authorList>
            <person name="Varghese N."/>
            <person name="Submissions S."/>
        </authorList>
    </citation>
    <scope>NUCLEOTIDE SEQUENCE [LARGE SCALE GENOMIC DNA]</scope>
    <source>
        <strain evidence="5">IBRC-M 10655</strain>
    </source>
</reference>
<evidence type="ECO:0000256" key="1">
    <source>
        <dbReference type="ARBA" id="ARBA00022450"/>
    </source>
</evidence>
<dbReference type="GO" id="GO:0043041">
    <property type="term" value="P:amino acid activation for nonribosomal peptide biosynthetic process"/>
    <property type="evidence" value="ECO:0007669"/>
    <property type="project" value="TreeGrafter"/>
</dbReference>
<dbReference type="STRING" id="504798.SAMN05421871_104131"/>
<dbReference type="InterPro" id="IPR001466">
    <property type="entry name" value="Beta-lactam-related"/>
</dbReference>
<dbReference type="Pfam" id="PF13193">
    <property type="entry name" value="AMP-binding_C"/>
    <property type="match status" value="1"/>
</dbReference>
<evidence type="ECO:0000313" key="4">
    <source>
        <dbReference type="EMBL" id="SDP20425.1"/>
    </source>
</evidence>
<dbReference type="InterPro" id="IPR012338">
    <property type="entry name" value="Beta-lactam/transpept-like"/>
</dbReference>
<dbReference type="Gene3D" id="3.40.50.12780">
    <property type="entry name" value="N-terminal domain of ligase-like"/>
    <property type="match status" value="1"/>
</dbReference>
<accession>A0A1H0QTI1</accession>
<dbReference type="InterPro" id="IPR036736">
    <property type="entry name" value="ACP-like_sf"/>
</dbReference>
<dbReference type="PROSITE" id="PS50075">
    <property type="entry name" value="CARRIER"/>
    <property type="match status" value="1"/>
</dbReference>
<organism evidence="4 5">
    <name type="scientific">Actinokineospora alba</name>
    <dbReference type="NCBI Taxonomy" id="504798"/>
    <lineage>
        <taxon>Bacteria</taxon>
        <taxon>Bacillati</taxon>
        <taxon>Actinomycetota</taxon>
        <taxon>Actinomycetes</taxon>
        <taxon>Pseudonocardiales</taxon>
        <taxon>Pseudonocardiaceae</taxon>
        <taxon>Actinokineospora</taxon>
    </lineage>
</organism>
<dbReference type="InterPro" id="IPR010071">
    <property type="entry name" value="AA_adenyl_dom"/>
</dbReference>
<dbReference type="SUPFAM" id="SSF56801">
    <property type="entry name" value="Acetyl-CoA synthetase-like"/>
    <property type="match status" value="1"/>
</dbReference>
<dbReference type="Gene3D" id="1.10.1200.10">
    <property type="entry name" value="ACP-like"/>
    <property type="match status" value="1"/>
</dbReference>
<dbReference type="Pfam" id="PF00550">
    <property type="entry name" value="PP-binding"/>
    <property type="match status" value="1"/>
</dbReference>
<evidence type="ECO:0000313" key="5">
    <source>
        <dbReference type="Proteomes" id="UP000199651"/>
    </source>
</evidence>
<evidence type="ECO:0000256" key="2">
    <source>
        <dbReference type="ARBA" id="ARBA00022553"/>
    </source>
</evidence>
<dbReference type="NCBIfam" id="TIGR01733">
    <property type="entry name" value="AA-adenyl-dom"/>
    <property type="match status" value="1"/>
</dbReference>
<dbReference type="GO" id="GO:0031177">
    <property type="term" value="F:phosphopantetheine binding"/>
    <property type="evidence" value="ECO:0007669"/>
    <property type="project" value="TreeGrafter"/>
</dbReference>
<dbReference type="Proteomes" id="UP000199651">
    <property type="component" value="Unassembled WGS sequence"/>
</dbReference>
<sequence>MAATALQFPTSYTRSAASGNASTPGDLCWRADVARLGKLAEIHSVDEVLNAAFVALVHRYTGQDDIVVGRTEKGAGLTGVQSRISADTSFAELVGQLESAQAVSIQDSIQVAFAGAGFGSPDGVELVLEVRIEGDKADFALRYDGALFAPEFIARLAANYQTLVADAVDRPGEPVHGLRLLADEEQRYLLETVNATDWSYLRDTPVHAMVEFQATQTPDAPALEHLGQTTTYRELNERANALARALLAAGVNPGDRIGVSLPRSARLVCLLLAVHKAGCAYVPLDPAYPGDRLKAIADTAAMSAVVVDSAPSWLADLDVTAIDETALWTRAAEQEVTNVDLVVDAAAASHLIYTSGSTGLPKGVVIHHRNVAALLAWAWETYTCDDVARVLFSTSLNFDLSVFELWCPLTMGGCVVVVDNVLALTEPGDLNPSLVNTVPSALTVLVQRDAVPASTTVMNVAGEPLPRELVNSVFDSSPVQRVYNLYGPSEDTTYSTYKCFTDPTADVPTIGVPIHNTKAYLLDARGALVPHGVVGELHLGGDGLSSGYINDAERTAAVFVDAPAVIGRRTLYRTGDLARWTENGELFFMGRKDNQVKIRGYRIELGEIESVLREVEGVRDVAALAVRTGTDTRLVCYVGTGLAEAAIGEHLRGRLPHYMQPAKIVIEPELPLLPNGKVDRKALAARTVDWGTAHLGESTLNAAQSEIAAVWSEVLGLDGIPADLDFFSIGGHSLLANLLAARLSERCAVGVRVSEIYEFRTVAAQADMVRDKRAAAPETLADDDVDGRLALADRTLRESAKSHGVPGAASVVVIDGRSHATYYGLDDLAAGTARDETSRQRVTCVTKVLVAYVALMLVDQGRLTLDDPLGDLVPEAARRRGGPVDFTLRQLLSHTSGIDDSYEVWNTTDFPDLASYVASFQHYPQVADPGEIFAYSACGTSIAALAIERVLGMSWRRAVNTMLLQPLGIETIAESLAAGDHYGSSVATGYLWNEPENAYAPFVPGPQTMANDAADSFSVCFTTEEVATLALFALDDGVTRDGKRLLSAELARQMRTPQIDIPGHHFMHSWGLGWLHFDENVFGFNSNGSGHHNFVQVFAETRTVLVMLANAYPTFGLYEDLVKSVTGEGLIRPGRGGEVDIDVCVGEYASDGYRLEVTRGPDRLRYVFFQRESQEDWTRLDEGDLVASGTGGFTSMSEKNVLAGSISFIWSTDPARPKFVRLGQRVARRVG</sequence>
<dbReference type="InterPro" id="IPR020845">
    <property type="entry name" value="AMP-binding_CS"/>
</dbReference>
<evidence type="ECO:0000259" key="3">
    <source>
        <dbReference type="PROSITE" id="PS50075"/>
    </source>
</evidence>
<dbReference type="InterPro" id="IPR006162">
    <property type="entry name" value="Ppantetheine_attach_site"/>
</dbReference>
<proteinExistence type="predicted"/>
<dbReference type="Pfam" id="PF00501">
    <property type="entry name" value="AMP-binding"/>
    <property type="match status" value="1"/>
</dbReference>
<dbReference type="SUPFAM" id="SSF52777">
    <property type="entry name" value="CoA-dependent acyltransferases"/>
    <property type="match status" value="1"/>
</dbReference>
<name>A0A1H0QTI1_9PSEU</name>
<keyword evidence="1" id="KW-0596">Phosphopantetheine</keyword>
<dbReference type="InterPro" id="IPR042099">
    <property type="entry name" value="ANL_N_sf"/>
</dbReference>
<dbReference type="GO" id="GO:0005737">
    <property type="term" value="C:cytoplasm"/>
    <property type="evidence" value="ECO:0007669"/>
    <property type="project" value="TreeGrafter"/>
</dbReference>
<keyword evidence="5" id="KW-1185">Reference proteome</keyword>
<dbReference type="InterPro" id="IPR009081">
    <property type="entry name" value="PP-bd_ACP"/>
</dbReference>
<dbReference type="PANTHER" id="PTHR45527">
    <property type="entry name" value="NONRIBOSOMAL PEPTIDE SYNTHETASE"/>
    <property type="match status" value="1"/>
</dbReference>
<dbReference type="GO" id="GO:0044550">
    <property type="term" value="P:secondary metabolite biosynthetic process"/>
    <property type="evidence" value="ECO:0007669"/>
    <property type="project" value="TreeGrafter"/>
</dbReference>
<dbReference type="InterPro" id="IPR025110">
    <property type="entry name" value="AMP-bd_C"/>
</dbReference>
<dbReference type="InterPro" id="IPR045851">
    <property type="entry name" value="AMP-bd_C_sf"/>
</dbReference>
<dbReference type="EMBL" id="FNJB01000007">
    <property type="protein sequence ID" value="SDP20425.1"/>
    <property type="molecule type" value="Genomic_DNA"/>
</dbReference>
<dbReference type="Gene3D" id="3.30.559.30">
    <property type="entry name" value="Nonribosomal peptide synthetase, condensation domain"/>
    <property type="match status" value="1"/>
</dbReference>
<gene>
    <name evidence="4" type="ORF">SAMN05192558_107132</name>
</gene>
<dbReference type="Pfam" id="PF00144">
    <property type="entry name" value="Beta-lactamase"/>
    <property type="match status" value="1"/>
</dbReference>
<dbReference type="Gene3D" id="3.30.300.30">
    <property type="match status" value="1"/>
</dbReference>
<dbReference type="Gene3D" id="3.40.710.10">
    <property type="entry name" value="DD-peptidase/beta-lactamase superfamily"/>
    <property type="match status" value="1"/>
</dbReference>
<dbReference type="PROSITE" id="PS00455">
    <property type="entry name" value="AMP_BINDING"/>
    <property type="match status" value="1"/>
</dbReference>